<keyword evidence="2" id="KW-1185">Reference proteome</keyword>
<protein>
    <submittedName>
        <fullName evidence="1">Uncharacterized protein</fullName>
    </submittedName>
</protein>
<accession>A0AAV4SFL7</accession>
<reference evidence="1 2" key="1">
    <citation type="submission" date="2021-06" db="EMBL/GenBank/DDBJ databases">
        <title>Caerostris extrusa draft genome.</title>
        <authorList>
            <person name="Kono N."/>
            <person name="Arakawa K."/>
        </authorList>
    </citation>
    <scope>NUCLEOTIDE SEQUENCE [LARGE SCALE GENOMIC DNA]</scope>
</reference>
<organism evidence="1 2">
    <name type="scientific">Caerostris extrusa</name>
    <name type="common">Bark spider</name>
    <name type="synonym">Caerostris bankana</name>
    <dbReference type="NCBI Taxonomy" id="172846"/>
    <lineage>
        <taxon>Eukaryota</taxon>
        <taxon>Metazoa</taxon>
        <taxon>Ecdysozoa</taxon>
        <taxon>Arthropoda</taxon>
        <taxon>Chelicerata</taxon>
        <taxon>Arachnida</taxon>
        <taxon>Araneae</taxon>
        <taxon>Araneomorphae</taxon>
        <taxon>Entelegynae</taxon>
        <taxon>Araneoidea</taxon>
        <taxon>Araneidae</taxon>
        <taxon>Caerostris</taxon>
    </lineage>
</organism>
<comment type="caution">
    <text evidence="1">The sequence shown here is derived from an EMBL/GenBank/DDBJ whole genome shotgun (WGS) entry which is preliminary data.</text>
</comment>
<gene>
    <name evidence="1" type="ORF">CEXT_270581</name>
</gene>
<dbReference type="AlphaFoldDB" id="A0AAV4SFL7"/>
<evidence type="ECO:0000313" key="2">
    <source>
        <dbReference type="Proteomes" id="UP001054945"/>
    </source>
</evidence>
<sequence>MHTCSTFCSRKRFPGICCLLSPADVAATFQQHSSLENILYDSTEIRSLKSHQKSGARWAEDIWGQKARRWFSGSNESPHLVLN</sequence>
<dbReference type="EMBL" id="BPLR01009353">
    <property type="protein sequence ID" value="GIY31280.1"/>
    <property type="molecule type" value="Genomic_DNA"/>
</dbReference>
<proteinExistence type="predicted"/>
<evidence type="ECO:0000313" key="1">
    <source>
        <dbReference type="EMBL" id="GIY31280.1"/>
    </source>
</evidence>
<dbReference type="Proteomes" id="UP001054945">
    <property type="component" value="Unassembled WGS sequence"/>
</dbReference>
<name>A0AAV4SFL7_CAEEX</name>